<name>A0AAX4G6R3_9CAUD</name>
<proteinExistence type="predicted"/>
<reference evidence="2" key="1">
    <citation type="submission" date="2024-05" db="EMBL/GenBank/DDBJ databases">
        <authorList>
            <person name="Tikunov A.Y."/>
            <person name="Morozova V.V."/>
            <person name="Kozlova Y.N."/>
            <person name="Tikunova N.V."/>
            <person name="Babkin I.V."/>
        </authorList>
    </citation>
    <scope>NUCLEOTIDE SEQUENCE [LARGE SCALE GENOMIC DNA]</scope>
</reference>
<evidence type="ECO:0000313" key="1">
    <source>
        <dbReference type="EMBL" id="WOZ57575.1"/>
    </source>
</evidence>
<dbReference type="EMBL" id="OR575930">
    <property type="protein sequence ID" value="WOZ57575.1"/>
    <property type="molecule type" value="Genomic_DNA"/>
</dbReference>
<dbReference type="Proteomes" id="UP001305174">
    <property type="component" value="Segment"/>
</dbReference>
<sequence length="93" mass="10878">MLTLSLDTVESTTQTKQLENKMATTTHTSDIMTVENRKTGKISYYLSVCGVWRKESQQDQRKRVREAQSCCNMVTTIDKKYIRHYTTLNYSFI</sequence>
<organism evidence="1 2">
    <name type="scientific">Pseudomonas phage vB_PseuGesM_254</name>
    <dbReference type="NCBI Taxonomy" id="3092638"/>
    <lineage>
        <taxon>Viruses</taxon>
        <taxon>Duplodnaviria</taxon>
        <taxon>Heunggongvirae</taxon>
        <taxon>Uroviricota</taxon>
        <taxon>Caudoviricetes</taxon>
        <taxon>Vandenendeviridae</taxon>
        <taxon>Chemalvirus</taxon>
        <taxon>Chemalvirus PseuGes254</taxon>
    </lineage>
</organism>
<evidence type="ECO:0000313" key="2">
    <source>
        <dbReference type="Proteomes" id="UP001305174"/>
    </source>
</evidence>
<protein>
    <submittedName>
        <fullName evidence="1">Uncharacterized protein</fullName>
    </submittedName>
</protein>
<keyword evidence="2" id="KW-1185">Reference proteome</keyword>
<accession>A0AAX4G6R3</accession>